<reference evidence="2" key="1">
    <citation type="journal article" date="2014" name="Int. J. Syst. Evol. Microbiol.">
        <title>Complete genome sequence of Corynebacterium casei LMG S-19264T (=DSM 44701T), isolated from a smear-ripened cheese.</title>
        <authorList>
            <consortium name="US DOE Joint Genome Institute (JGI-PGF)"/>
            <person name="Walter F."/>
            <person name="Albersmeier A."/>
            <person name="Kalinowski J."/>
            <person name="Ruckert C."/>
        </authorList>
    </citation>
    <scope>NUCLEOTIDE SEQUENCE</scope>
    <source>
        <strain evidence="2">JCM 4059</strain>
    </source>
</reference>
<reference evidence="2" key="2">
    <citation type="submission" date="2020-09" db="EMBL/GenBank/DDBJ databases">
        <authorList>
            <person name="Sun Q."/>
            <person name="Ohkuma M."/>
        </authorList>
    </citation>
    <scope>NUCLEOTIDE SEQUENCE</scope>
    <source>
        <strain evidence="2">JCM 4059</strain>
    </source>
</reference>
<evidence type="ECO:0000313" key="3">
    <source>
        <dbReference type="Proteomes" id="UP000638313"/>
    </source>
</evidence>
<protein>
    <submittedName>
        <fullName evidence="2">Uncharacterized protein</fullName>
    </submittedName>
</protein>
<dbReference type="AlphaFoldDB" id="A0A919B552"/>
<keyword evidence="3" id="KW-1185">Reference proteome</keyword>
<dbReference type="EMBL" id="BNBD01000008">
    <property type="protein sequence ID" value="GHF54039.1"/>
    <property type="molecule type" value="Genomic_DNA"/>
</dbReference>
<name>A0A919B552_9ACTN</name>
<evidence type="ECO:0000313" key="2">
    <source>
        <dbReference type="EMBL" id="GHF54039.1"/>
    </source>
</evidence>
<organism evidence="2 3">
    <name type="scientific">Streptomyces mashuensis</name>
    <dbReference type="NCBI Taxonomy" id="33904"/>
    <lineage>
        <taxon>Bacteria</taxon>
        <taxon>Bacillati</taxon>
        <taxon>Actinomycetota</taxon>
        <taxon>Actinomycetes</taxon>
        <taxon>Kitasatosporales</taxon>
        <taxon>Streptomycetaceae</taxon>
        <taxon>Streptomyces</taxon>
    </lineage>
</organism>
<gene>
    <name evidence="2" type="ORF">GCM10010218_39090</name>
</gene>
<sequence length="81" mass="8580">MRTSDVPVTPVRVAMPSVNPPGPAGTMAENPGRIRERPAEPTPAGGDALGALLAGTRAQGAFLLRSVFDRRGRSACRTRRR</sequence>
<proteinExistence type="predicted"/>
<evidence type="ECO:0000256" key="1">
    <source>
        <dbReference type="SAM" id="MobiDB-lite"/>
    </source>
</evidence>
<dbReference type="Proteomes" id="UP000638313">
    <property type="component" value="Unassembled WGS sequence"/>
</dbReference>
<comment type="caution">
    <text evidence="2">The sequence shown here is derived from an EMBL/GenBank/DDBJ whole genome shotgun (WGS) entry which is preliminary data.</text>
</comment>
<accession>A0A919B552</accession>
<feature type="region of interest" description="Disordered" evidence="1">
    <location>
        <begin position="1"/>
        <end position="49"/>
    </location>
</feature>